<dbReference type="EMBL" id="JAQQPM010000008">
    <property type="protein sequence ID" value="KAK2074194.1"/>
    <property type="molecule type" value="Genomic_DNA"/>
</dbReference>
<gene>
    <name evidence="1" type="ORF">P8C59_008418</name>
</gene>
<proteinExistence type="predicted"/>
<sequence>MYEREQSDGDHVFWPSCYGGSLPVFRIWPFAHGFDLEDPTLVLSGYLARPVRNLMLPIPNMSLDCTGTFPYFTLFAATREFVHVHAILLVLPDCDKCGYSHAYRHSWQILWVLKNLKLALQGGVLAGNKAGVAFKELKVLGVTVLGGTVPLHV</sequence>
<organism evidence="1 2">
    <name type="scientific">Phyllachora maydis</name>
    <dbReference type="NCBI Taxonomy" id="1825666"/>
    <lineage>
        <taxon>Eukaryota</taxon>
        <taxon>Fungi</taxon>
        <taxon>Dikarya</taxon>
        <taxon>Ascomycota</taxon>
        <taxon>Pezizomycotina</taxon>
        <taxon>Sordariomycetes</taxon>
        <taxon>Sordariomycetidae</taxon>
        <taxon>Phyllachorales</taxon>
        <taxon>Phyllachoraceae</taxon>
        <taxon>Phyllachora</taxon>
    </lineage>
</organism>
<reference evidence="1" key="1">
    <citation type="journal article" date="2023" name="Mol. Plant Microbe Interact.">
        <title>Elucidating the Obligate Nature and Biological Capacity of an Invasive Fungal Corn Pathogen.</title>
        <authorList>
            <person name="MacCready J.S."/>
            <person name="Roggenkamp E.M."/>
            <person name="Gdanetz K."/>
            <person name="Chilvers M.I."/>
        </authorList>
    </citation>
    <scope>NUCLEOTIDE SEQUENCE</scope>
    <source>
        <strain evidence="1">PM02</strain>
    </source>
</reference>
<keyword evidence="2" id="KW-1185">Reference proteome</keyword>
<evidence type="ECO:0000313" key="2">
    <source>
        <dbReference type="Proteomes" id="UP001217918"/>
    </source>
</evidence>
<accession>A0AAD9IAH6</accession>
<name>A0AAD9IAH6_9PEZI</name>
<dbReference type="AlphaFoldDB" id="A0AAD9IAH6"/>
<evidence type="ECO:0000313" key="1">
    <source>
        <dbReference type="EMBL" id="KAK2074194.1"/>
    </source>
</evidence>
<protein>
    <submittedName>
        <fullName evidence="1">Uncharacterized protein</fullName>
    </submittedName>
</protein>
<comment type="caution">
    <text evidence="1">The sequence shown here is derived from an EMBL/GenBank/DDBJ whole genome shotgun (WGS) entry which is preliminary data.</text>
</comment>
<dbReference type="Proteomes" id="UP001217918">
    <property type="component" value="Unassembled WGS sequence"/>
</dbReference>